<dbReference type="STRING" id="443610.VE25_07355"/>
<comment type="caution">
    <text evidence="1">The sequence shown here is derived from an EMBL/GenBank/DDBJ whole genome shotgun (WGS) entry which is preliminary data.</text>
</comment>
<evidence type="ECO:0008006" key="3">
    <source>
        <dbReference type="Google" id="ProtNLM"/>
    </source>
</evidence>
<evidence type="ECO:0000313" key="2">
    <source>
        <dbReference type="Proteomes" id="UP000033632"/>
    </source>
</evidence>
<organism evidence="1 2">
    <name type="scientific">Devosia geojensis</name>
    <dbReference type="NCBI Taxonomy" id="443610"/>
    <lineage>
        <taxon>Bacteria</taxon>
        <taxon>Pseudomonadati</taxon>
        <taxon>Pseudomonadota</taxon>
        <taxon>Alphaproteobacteria</taxon>
        <taxon>Hyphomicrobiales</taxon>
        <taxon>Devosiaceae</taxon>
        <taxon>Devosia</taxon>
    </lineage>
</organism>
<proteinExistence type="predicted"/>
<keyword evidence="2" id="KW-1185">Reference proteome</keyword>
<dbReference type="AlphaFoldDB" id="A0A0F5FUW4"/>
<protein>
    <recommendedName>
        <fullName evidence="3">Bacteriophage tail tape measure C-terminal domain-containing protein</fullName>
    </recommendedName>
</protein>
<sequence length="556" mass="57099">MAANARIGALHVALGLNSAQFEQGLKKAQTGLSGFAKFAKAGLGTVAVAATAAGAALSVAVKGAIDHADELSKTAQRVGVATDALSQLEWAAKLSDVGLEQLSGGLQRLTRNLSEVAQGRSPQAATAFRALGIQVTDAAGRLRSSDAVFADIAERFAAMEDGSEKTALAIALFGRAGANLIPLLNSGRTGLAEMAAEADRLGITIDTNTGKAAEQFNDSLTRLQAVFDGIVNKVMAAVLPALNRLGDTLASPEFAASAQQIATAVVDAMRIVADAVMAAVGAFNALREAMAWANTHDIFGNELAPPEFGSAEWKKAFWGIGKSGPSPKDQILEGLASGAAGPGDDFFAGIFESANSTADAFGRLSDEIEGIGTSSATASSGVAKVKTELEKTKPAMEQLARAGQQMTSTLASGLTEIFKGVLTGANNAADAVSGLLDQLSTMALNAAFQGLLGGLFGGFRLPGFANGTNFASGGLAVVGERGPEIVNLPRGSKVIPNHELRSGGRRGGMGAPIFQIDARGAQLGVAEEIRRALEDFSRWTLPQRVNDINADPLVRG</sequence>
<dbReference type="PATRIC" id="fig|443610.3.peg.4038"/>
<dbReference type="EMBL" id="JZEX01000081">
    <property type="protein sequence ID" value="KKB12365.1"/>
    <property type="molecule type" value="Genomic_DNA"/>
</dbReference>
<reference evidence="1 2" key="1">
    <citation type="submission" date="2015-03" db="EMBL/GenBank/DDBJ databases">
        <authorList>
            <person name="Hassan Y.I."/>
            <person name="Lepp D."/>
            <person name="Li X.-Z."/>
            <person name="Zhou T."/>
        </authorList>
    </citation>
    <scope>NUCLEOTIDE SEQUENCE [LARGE SCALE GENOMIC DNA]</scope>
    <source>
        <strain evidence="1 2">BD-c194</strain>
    </source>
</reference>
<evidence type="ECO:0000313" key="1">
    <source>
        <dbReference type="EMBL" id="KKB12365.1"/>
    </source>
</evidence>
<gene>
    <name evidence="1" type="ORF">VE25_07355</name>
</gene>
<name>A0A0F5FUW4_9HYPH</name>
<dbReference type="Proteomes" id="UP000033632">
    <property type="component" value="Unassembled WGS sequence"/>
</dbReference>
<accession>A0A0F5FUW4</accession>